<accession>A0A0N4VMI1</accession>
<keyword evidence="1" id="KW-1133">Transmembrane helix</keyword>
<sequence length="97" mass="11052">LQDYSFQSDETVEIKNEESQRTFGQLSNPLADEISEGSGNQQSFVIDEKPVKELRMWHDSQMDPPTTDWPTVTQVVLIGVGIGGVIGVGYYFYWRHK</sequence>
<keyword evidence="1" id="KW-0472">Membrane</keyword>
<protein>
    <submittedName>
        <fullName evidence="2">DUF3592 domain-containing protein</fullName>
    </submittedName>
</protein>
<evidence type="ECO:0000256" key="1">
    <source>
        <dbReference type="SAM" id="Phobius"/>
    </source>
</evidence>
<keyword evidence="1" id="KW-0812">Transmembrane</keyword>
<reference evidence="2" key="1">
    <citation type="submission" date="2017-02" db="UniProtKB">
        <authorList>
            <consortium name="WormBaseParasite"/>
        </authorList>
    </citation>
    <scope>IDENTIFICATION</scope>
</reference>
<organism evidence="2">
    <name type="scientific">Enterobius vermicularis</name>
    <name type="common">Human pinworm</name>
    <dbReference type="NCBI Taxonomy" id="51028"/>
    <lineage>
        <taxon>Eukaryota</taxon>
        <taxon>Metazoa</taxon>
        <taxon>Ecdysozoa</taxon>
        <taxon>Nematoda</taxon>
        <taxon>Chromadorea</taxon>
        <taxon>Rhabditida</taxon>
        <taxon>Spirurina</taxon>
        <taxon>Oxyuridomorpha</taxon>
        <taxon>Oxyuroidea</taxon>
        <taxon>Oxyuridae</taxon>
        <taxon>Enterobius</taxon>
    </lineage>
</organism>
<evidence type="ECO:0000313" key="2">
    <source>
        <dbReference type="WBParaSite" id="EVEC_0001213901-mRNA-1"/>
    </source>
</evidence>
<dbReference type="AlphaFoldDB" id="A0A0N4VMI1"/>
<dbReference type="WBParaSite" id="EVEC_0001213901-mRNA-1">
    <property type="protein sequence ID" value="EVEC_0001213901-mRNA-1"/>
    <property type="gene ID" value="EVEC_0001213901"/>
</dbReference>
<feature type="transmembrane region" description="Helical" evidence="1">
    <location>
        <begin position="72"/>
        <end position="93"/>
    </location>
</feature>
<proteinExistence type="predicted"/>
<name>A0A0N4VMI1_ENTVE</name>